<evidence type="ECO:0000313" key="8">
    <source>
        <dbReference type="EnsemblMetazoa" id="ACHR008755-PA"/>
    </source>
</evidence>
<proteinExistence type="inferred from homology"/>
<evidence type="ECO:0000256" key="4">
    <source>
        <dbReference type="ARBA" id="ARBA00022525"/>
    </source>
</evidence>
<dbReference type="GO" id="GO:0005576">
    <property type="term" value="C:extracellular region"/>
    <property type="evidence" value="ECO:0007669"/>
    <property type="project" value="UniProtKB-SubCell"/>
</dbReference>
<evidence type="ECO:0000256" key="3">
    <source>
        <dbReference type="ARBA" id="ARBA00022448"/>
    </source>
</evidence>
<evidence type="ECO:0000256" key="1">
    <source>
        <dbReference type="ARBA" id="ARBA00004613"/>
    </source>
</evidence>
<protein>
    <submittedName>
        <fullName evidence="8">Uncharacterized protein</fullName>
    </submittedName>
</protein>
<dbReference type="AlphaFoldDB" id="A0A182KDB8"/>
<keyword evidence="9" id="KW-1185">Reference proteome</keyword>
<organism evidence="8 9">
    <name type="scientific">Anopheles christyi</name>
    <dbReference type="NCBI Taxonomy" id="43041"/>
    <lineage>
        <taxon>Eukaryota</taxon>
        <taxon>Metazoa</taxon>
        <taxon>Ecdysozoa</taxon>
        <taxon>Arthropoda</taxon>
        <taxon>Hexapoda</taxon>
        <taxon>Insecta</taxon>
        <taxon>Pterygota</taxon>
        <taxon>Neoptera</taxon>
        <taxon>Endopterygota</taxon>
        <taxon>Diptera</taxon>
        <taxon>Nematocera</taxon>
        <taxon>Culicoidea</taxon>
        <taxon>Culicidae</taxon>
        <taxon>Anophelinae</taxon>
        <taxon>Anopheles</taxon>
    </lineage>
</organism>
<dbReference type="PANTHER" id="PTHR21066:SF3">
    <property type="entry name" value="IP02236P"/>
    <property type="match status" value="1"/>
</dbReference>
<evidence type="ECO:0000256" key="7">
    <source>
        <dbReference type="ARBA" id="ARBA00023157"/>
    </source>
</evidence>
<evidence type="ECO:0000256" key="5">
    <source>
        <dbReference type="ARBA" id="ARBA00022606"/>
    </source>
</evidence>
<comment type="subcellular location">
    <subcellularLocation>
        <location evidence="1">Secreted</location>
    </subcellularLocation>
</comment>
<keyword evidence="7" id="KW-1015">Disulfide bond</keyword>
<accession>A0A182KDB8</accession>
<evidence type="ECO:0000256" key="2">
    <source>
        <dbReference type="ARBA" id="ARBA00008098"/>
    </source>
</evidence>
<reference evidence="8" key="2">
    <citation type="submission" date="2020-05" db="UniProtKB">
        <authorList>
            <consortium name="EnsemblMetazoa"/>
        </authorList>
    </citation>
    <scope>IDENTIFICATION</scope>
    <source>
        <strain evidence="8">ACHKN1017</strain>
    </source>
</reference>
<evidence type="ECO:0000256" key="6">
    <source>
        <dbReference type="ARBA" id="ARBA00022725"/>
    </source>
</evidence>
<keyword evidence="4" id="KW-0964">Secreted</keyword>
<dbReference type="InterPro" id="IPR052295">
    <property type="entry name" value="Odorant-binding_protein"/>
</dbReference>
<dbReference type="STRING" id="43041.A0A182KDB8"/>
<reference evidence="9" key="1">
    <citation type="submission" date="2013-03" db="EMBL/GenBank/DDBJ databases">
        <title>The Genome Sequence of Anopheles christyi ACHKN1017.</title>
        <authorList>
            <consortium name="The Broad Institute Genomics Platform"/>
            <person name="Neafsey D.E."/>
            <person name="Besansky N."/>
            <person name="Walker B."/>
            <person name="Young S.K."/>
            <person name="Zeng Q."/>
            <person name="Gargeya S."/>
            <person name="Fitzgerald M."/>
            <person name="Haas B."/>
            <person name="Abouelleil A."/>
            <person name="Allen A.W."/>
            <person name="Alvarado L."/>
            <person name="Arachchi H.M."/>
            <person name="Berlin A.M."/>
            <person name="Chapman S.B."/>
            <person name="Gainer-Dewar J."/>
            <person name="Goldberg J."/>
            <person name="Griggs A."/>
            <person name="Gujja S."/>
            <person name="Hansen M."/>
            <person name="Howarth C."/>
            <person name="Imamovic A."/>
            <person name="Ireland A."/>
            <person name="Larimer J."/>
            <person name="McCowan C."/>
            <person name="Murphy C."/>
            <person name="Pearson M."/>
            <person name="Poon T.W."/>
            <person name="Priest M."/>
            <person name="Roberts A."/>
            <person name="Saif S."/>
            <person name="Shea T."/>
            <person name="Sisk P."/>
            <person name="Sykes S."/>
            <person name="Wortman J."/>
            <person name="Nusbaum C."/>
            <person name="Birren B."/>
        </authorList>
    </citation>
    <scope>NUCLEOTIDE SEQUENCE [LARGE SCALE GENOMIC DNA]</scope>
    <source>
        <strain evidence="9">ACHKN1017</strain>
    </source>
</reference>
<keyword evidence="6" id="KW-0552">Olfaction</keyword>
<dbReference type="PANTHER" id="PTHR21066">
    <property type="entry name" value="ODORANT-BINDING PROTEIN 59A-RELATED"/>
    <property type="match status" value="1"/>
</dbReference>
<keyword evidence="5" id="KW-0716">Sensory transduction</keyword>
<dbReference type="SUPFAM" id="SSF47565">
    <property type="entry name" value="Insect pheromone/odorant-binding proteins"/>
    <property type="match status" value="1"/>
</dbReference>
<comment type="similarity">
    <text evidence="2">Belongs to the PBP/GOBP family.</text>
</comment>
<dbReference type="GO" id="GO:0005549">
    <property type="term" value="F:odorant binding"/>
    <property type="evidence" value="ECO:0007669"/>
    <property type="project" value="InterPro"/>
</dbReference>
<dbReference type="GO" id="GO:0007608">
    <property type="term" value="P:sensory perception of smell"/>
    <property type="evidence" value="ECO:0007669"/>
    <property type="project" value="UniProtKB-KW"/>
</dbReference>
<sequence>MLPFVLRVKSDAQTCCMVEHTFPQEPFRECYENRSTTSMDNQTVICIHKCYYEAIGMFSADGKLQTESYFKYRDALDPTLRDSFSFSLKVCANILFKLIKQNVTDWSKMRCSPLPYLFNRCLMEVGIANCPAERWMNCELK</sequence>
<dbReference type="Proteomes" id="UP000075881">
    <property type="component" value="Unassembled WGS sequence"/>
</dbReference>
<keyword evidence="3" id="KW-0813">Transport</keyword>
<dbReference type="InterPro" id="IPR036728">
    <property type="entry name" value="PBP_GOBP_sf"/>
</dbReference>
<dbReference type="EnsemblMetazoa" id="ACHR008755-RA">
    <property type="protein sequence ID" value="ACHR008755-PA"/>
    <property type="gene ID" value="ACHR008755"/>
</dbReference>
<dbReference type="Gene3D" id="1.10.238.270">
    <property type="match status" value="1"/>
</dbReference>
<evidence type="ECO:0000313" key="9">
    <source>
        <dbReference type="Proteomes" id="UP000075881"/>
    </source>
</evidence>
<name>A0A182KDB8_9DIPT</name>
<dbReference type="VEuPathDB" id="VectorBase:ACHR008755"/>